<evidence type="ECO:0000313" key="1">
    <source>
        <dbReference type="EMBL" id="KJW04876.1"/>
    </source>
</evidence>
<dbReference type="Proteomes" id="UP000033736">
    <property type="component" value="Unassembled WGS sequence"/>
</dbReference>
<evidence type="ECO:0000313" key="2">
    <source>
        <dbReference type="Proteomes" id="UP000033736"/>
    </source>
</evidence>
<dbReference type="EMBL" id="LAOQ01000002">
    <property type="protein sequence ID" value="KJW04876.1"/>
    <property type="molecule type" value="Genomic_DNA"/>
</dbReference>
<protein>
    <submittedName>
        <fullName evidence="1">Uncharacterized protein</fullName>
    </submittedName>
</protein>
<reference evidence="1 2" key="1">
    <citation type="submission" date="2015-01" db="EMBL/GenBank/DDBJ databases">
        <title>Genome Sequencing of Rickettsiales /home/snadendla/prok_pipe/test/illegal_ec_num.txt.</title>
        <authorList>
            <person name="Daugherty S.C."/>
            <person name="Su Q."/>
            <person name="Abolude K."/>
            <person name="Beier-Sexton M."/>
            <person name="Carlyon J.A."/>
            <person name="Carter R."/>
            <person name="Day N.P."/>
            <person name="Dumler S.J."/>
            <person name="Dyachenko V."/>
            <person name="Godinez A."/>
            <person name="Kurtti T.J."/>
            <person name="Lichay M."/>
            <person name="Mullins K.E."/>
            <person name="Ott S."/>
            <person name="Pappas-Brown V."/>
            <person name="Paris D.H."/>
            <person name="Patel P."/>
            <person name="Richards A.L."/>
            <person name="Sadzewicz L."/>
            <person name="Sears K."/>
            <person name="Seidman D."/>
            <person name="Sengamalay N."/>
            <person name="Stenos J."/>
            <person name="Tallon L.J."/>
            <person name="Vincent G."/>
            <person name="Fraser C.M."/>
            <person name="Munderloh U."/>
            <person name="Dunning-Hotopp J.C."/>
        </authorList>
    </citation>
    <scope>NUCLEOTIDE SEQUENCE [LARGE SCALE GENOMIC DNA]</scope>
    <source>
        <strain evidence="1 2">T170-B</strain>
    </source>
</reference>
<comment type="caution">
    <text evidence="1">The sequence shown here is derived from an EMBL/GenBank/DDBJ whole genome shotgun (WGS) entry which is preliminary data.</text>
</comment>
<sequence length="91" mass="10913">MQNNKEIIKYIVSSIWSSWNPINWSPSMQLATLSYIFSCLINGNDEYPIEDAQIINNDQEWLKSNQTYTFYNTQFLIFSVIWNLQKRYLYA</sequence>
<proteinExistence type="predicted"/>
<dbReference type="PATRIC" id="fig|1268837.3.peg.685"/>
<name>A0A0F3RFU7_9RICK</name>
<accession>A0A0F3RFU7</accession>
<organism evidence="1 2">
    <name type="scientific">Rickettsia argasii T170-B</name>
    <dbReference type="NCBI Taxonomy" id="1268837"/>
    <lineage>
        <taxon>Bacteria</taxon>
        <taxon>Pseudomonadati</taxon>
        <taxon>Pseudomonadota</taxon>
        <taxon>Alphaproteobacteria</taxon>
        <taxon>Rickettsiales</taxon>
        <taxon>Rickettsiaceae</taxon>
        <taxon>Rickettsieae</taxon>
        <taxon>Rickettsia</taxon>
        <taxon>spotted fever group</taxon>
    </lineage>
</organism>
<gene>
    <name evidence="1" type="ORF">RAT170B_0570</name>
</gene>
<keyword evidence="2" id="KW-1185">Reference proteome</keyword>
<dbReference type="AlphaFoldDB" id="A0A0F3RFU7"/>